<proteinExistence type="predicted"/>
<evidence type="ECO:0000256" key="1">
    <source>
        <dbReference type="ARBA" id="ARBA00022737"/>
    </source>
</evidence>
<dbReference type="SMART" id="SM00028">
    <property type="entry name" value="TPR"/>
    <property type="match status" value="4"/>
</dbReference>
<dbReference type="Pfam" id="PF13432">
    <property type="entry name" value="TPR_16"/>
    <property type="match status" value="1"/>
</dbReference>
<keyword evidence="1" id="KW-0677">Repeat</keyword>
<accession>A0A372DNL0</accession>
<dbReference type="EMBL" id="QVPD01000004">
    <property type="protein sequence ID" value="RFP61181.1"/>
    <property type="molecule type" value="Genomic_DNA"/>
</dbReference>
<dbReference type="SUPFAM" id="SSF48452">
    <property type="entry name" value="TPR-like"/>
    <property type="match status" value="1"/>
</dbReference>
<keyword evidence="4" id="KW-1185">Reference proteome</keyword>
<dbReference type="PROSITE" id="PS51257">
    <property type="entry name" value="PROKAR_LIPOPROTEIN"/>
    <property type="match status" value="1"/>
</dbReference>
<dbReference type="Gene3D" id="1.25.40.10">
    <property type="entry name" value="Tetratricopeptide repeat domain"/>
    <property type="match status" value="1"/>
</dbReference>
<sequence length="271" mass="28969">MRPHRAIACAVLVCVVAAGCSRLTFIKPKLERGEYTRVAPEYNVREDPQDQKRIAAMERVALAEQRLRSGQLDQAEAEAEAALKADPASADAHTLLAVVAERRGDAARAGGHYARAVELAPTRGAVLSNYGAWLCGNGRVAESLPLFDRALADPGYRTPAVALANAGSCALTAGQTARAERDLRRGLQYDPANPTALAALAALEYRAGDYLQARAFSERRLAAAPATPDVLRLASQIEQKLGDTAAAARYVQRIRTEFPQTPGPSGELGQR</sequence>
<dbReference type="RefSeq" id="WP_117202206.1">
    <property type="nucleotide sequence ID" value="NZ_JBHTBK010000001.1"/>
</dbReference>
<dbReference type="Proteomes" id="UP000262917">
    <property type="component" value="Unassembled WGS sequence"/>
</dbReference>
<protein>
    <submittedName>
        <fullName evidence="3">Type IV pilus biogenesis/stability protein PilW</fullName>
    </submittedName>
</protein>
<evidence type="ECO:0000313" key="4">
    <source>
        <dbReference type="Proteomes" id="UP000262917"/>
    </source>
</evidence>
<dbReference type="Pfam" id="PF14559">
    <property type="entry name" value="TPR_19"/>
    <property type="match status" value="1"/>
</dbReference>
<dbReference type="InterPro" id="IPR013360">
    <property type="entry name" value="Pilus_4_PilW"/>
</dbReference>
<dbReference type="InterPro" id="IPR011990">
    <property type="entry name" value="TPR-like_helical_dom_sf"/>
</dbReference>
<comment type="caution">
    <text evidence="3">The sequence shown here is derived from an EMBL/GenBank/DDBJ whole genome shotgun (WGS) entry which is preliminary data.</text>
</comment>
<evidence type="ECO:0000256" key="2">
    <source>
        <dbReference type="ARBA" id="ARBA00022803"/>
    </source>
</evidence>
<dbReference type="PANTHER" id="PTHR44227">
    <property type="match status" value="1"/>
</dbReference>
<dbReference type="NCBIfam" id="TIGR02521">
    <property type="entry name" value="type_IV_pilW"/>
    <property type="match status" value="1"/>
</dbReference>
<keyword evidence="2" id="KW-0802">TPR repeat</keyword>
<dbReference type="PANTHER" id="PTHR44227:SF3">
    <property type="entry name" value="PROTEIN O-MANNOSYL-TRANSFERASE TMTC4"/>
    <property type="match status" value="1"/>
</dbReference>
<dbReference type="InterPro" id="IPR052346">
    <property type="entry name" value="O-mannosyl-transferase_TMTC"/>
</dbReference>
<organism evidence="3 4">
    <name type="scientific">Cognatiluteimonas weifangensis</name>
    <dbReference type="NCBI Taxonomy" id="2303539"/>
    <lineage>
        <taxon>Bacteria</taxon>
        <taxon>Pseudomonadati</taxon>
        <taxon>Pseudomonadota</taxon>
        <taxon>Gammaproteobacteria</taxon>
        <taxon>Lysobacterales</taxon>
        <taxon>Lysobacteraceae</taxon>
        <taxon>Cognatiluteimonas</taxon>
    </lineage>
</organism>
<dbReference type="InterPro" id="IPR019734">
    <property type="entry name" value="TPR_rpt"/>
</dbReference>
<reference evidence="3 4" key="1">
    <citation type="submission" date="2018-08" db="EMBL/GenBank/DDBJ databases">
        <title>Lysobacter weifangensis sp. nov., a new member of the family 'Xanthomonadaceae', isolated from soil in a farmland.</title>
        <authorList>
            <person name="Zhao H."/>
        </authorList>
    </citation>
    <scope>NUCLEOTIDE SEQUENCE [LARGE SCALE GENOMIC DNA]</scope>
    <source>
        <strain evidence="3 4">WF-2</strain>
    </source>
</reference>
<gene>
    <name evidence="3" type="primary">pilW</name>
    <name evidence="3" type="ORF">D0Y53_05510</name>
</gene>
<name>A0A372DNL0_9GAMM</name>
<dbReference type="OrthoDB" id="9814042at2"/>
<evidence type="ECO:0000313" key="3">
    <source>
        <dbReference type="EMBL" id="RFP61181.1"/>
    </source>
</evidence>
<dbReference type="AlphaFoldDB" id="A0A372DNL0"/>